<reference evidence="3" key="1">
    <citation type="submission" date="2022-11" db="UniProtKB">
        <authorList>
            <consortium name="WormBaseParasite"/>
        </authorList>
    </citation>
    <scope>IDENTIFICATION</scope>
</reference>
<accession>A0A914WZ30</accession>
<dbReference type="Proteomes" id="UP000887566">
    <property type="component" value="Unplaced"/>
</dbReference>
<name>A0A914WZ30_9BILA</name>
<feature type="chain" id="PRO_5037067637" evidence="1">
    <location>
        <begin position="19"/>
        <end position="303"/>
    </location>
</feature>
<feature type="signal peptide" evidence="1">
    <location>
        <begin position="1"/>
        <end position="18"/>
    </location>
</feature>
<protein>
    <submittedName>
        <fullName evidence="3">Secreted protein</fullName>
    </submittedName>
</protein>
<evidence type="ECO:0000313" key="3">
    <source>
        <dbReference type="WBParaSite" id="PSAMB.scaffold5813size10837.g27344.t1"/>
    </source>
</evidence>
<dbReference type="AlphaFoldDB" id="A0A914WZ30"/>
<evidence type="ECO:0000256" key="1">
    <source>
        <dbReference type="SAM" id="SignalP"/>
    </source>
</evidence>
<keyword evidence="2" id="KW-1185">Reference proteome</keyword>
<sequence>MRFAIASLFFAIIPCLRCNSVCTEQHTATFFNRTFLFFFTSNVTESDFMTILFDHLPQSVNCNSRNNPVALEQSQFYFGGLSSSFQCPVTLKSCSFFVNNSTTEAQPFYQASLLNSSANIQKLDQQDVLGTLEKVIGQQSGQHLSDSTAYVANQIILVTDYVLEVLYDNSIYLEKRTQSEGILLLAFVHNLNESLYSHYLPNTAWSVNSNFDSVTKHSGYPPICNTGFLAPDDSDYSHSARIVFVALSSHVSDKEISAINRLLHNVTTRLGNRHCTKKTVNVQFVFRDIYNQDNDDPTSFTCQ</sequence>
<dbReference type="WBParaSite" id="PSAMB.scaffold5813size10837.g27344.t1">
    <property type="protein sequence ID" value="PSAMB.scaffold5813size10837.g27344.t1"/>
    <property type="gene ID" value="PSAMB.scaffold5813size10837.g27344"/>
</dbReference>
<keyword evidence="1" id="KW-0732">Signal</keyword>
<evidence type="ECO:0000313" key="2">
    <source>
        <dbReference type="Proteomes" id="UP000887566"/>
    </source>
</evidence>
<organism evidence="2 3">
    <name type="scientific">Plectus sambesii</name>
    <dbReference type="NCBI Taxonomy" id="2011161"/>
    <lineage>
        <taxon>Eukaryota</taxon>
        <taxon>Metazoa</taxon>
        <taxon>Ecdysozoa</taxon>
        <taxon>Nematoda</taxon>
        <taxon>Chromadorea</taxon>
        <taxon>Plectida</taxon>
        <taxon>Plectina</taxon>
        <taxon>Plectoidea</taxon>
        <taxon>Plectidae</taxon>
        <taxon>Plectus</taxon>
    </lineage>
</organism>
<proteinExistence type="predicted"/>